<keyword evidence="2" id="KW-1185">Reference proteome</keyword>
<dbReference type="Proteomes" id="UP001153678">
    <property type="component" value="Unassembled WGS sequence"/>
</dbReference>
<evidence type="ECO:0000313" key="2">
    <source>
        <dbReference type="Proteomes" id="UP001153678"/>
    </source>
</evidence>
<organism evidence="1 2">
    <name type="scientific">Funneliformis geosporum</name>
    <dbReference type="NCBI Taxonomy" id="1117311"/>
    <lineage>
        <taxon>Eukaryota</taxon>
        <taxon>Fungi</taxon>
        <taxon>Fungi incertae sedis</taxon>
        <taxon>Mucoromycota</taxon>
        <taxon>Glomeromycotina</taxon>
        <taxon>Glomeromycetes</taxon>
        <taxon>Glomerales</taxon>
        <taxon>Glomeraceae</taxon>
        <taxon>Funneliformis</taxon>
    </lineage>
</organism>
<gene>
    <name evidence="1" type="ORF">FWILDA_LOCUS263</name>
</gene>
<comment type="caution">
    <text evidence="1">The sequence shown here is derived from an EMBL/GenBank/DDBJ whole genome shotgun (WGS) entry which is preliminary data.</text>
</comment>
<sequence length="107" mass="12212">MFKGFTNELKTKIEQFNRNNSKRFIFCFSDLQESSDRGSDSYGDKELKFDIISPELRKKLENEVGVSNPTAIKFVDSLMHTSENIFSAPSPSVSTYLKLSGINKYDI</sequence>
<accession>A0A9W4S9N1</accession>
<proteinExistence type="predicted"/>
<reference evidence="1" key="1">
    <citation type="submission" date="2022-08" db="EMBL/GenBank/DDBJ databases">
        <authorList>
            <person name="Kallberg Y."/>
            <person name="Tangrot J."/>
            <person name="Rosling A."/>
        </authorList>
    </citation>
    <scope>NUCLEOTIDE SEQUENCE</scope>
    <source>
        <strain evidence="1">Wild A</strain>
    </source>
</reference>
<dbReference type="AlphaFoldDB" id="A0A9W4S9N1"/>
<evidence type="ECO:0000313" key="1">
    <source>
        <dbReference type="EMBL" id="CAI2161859.1"/>
    </source>
</evidence>
<name>A0A9W4S9N1_9GLOM</name>
<protein>
    <submittedName>
        <fullName evidence="1">5529_t:CDS:1</fullName>
    </submittedName>
</protein>
<dbReference type="EMBL" id="CAMKVN010000017">
    <property type="protein sequence ID" value="CAI2161859.1"/>
    <property type="molecule type" value="Genomic_DNA"/>
</dbReference>